<feature type="region of interest" description="Disordered" evidence="1">
    <location>
        <begin position="34"/>
        <end position="93"/>
    </location>
</feature>
<evidence type="ECO:0000256" key="1">
    <source>
        <dbReference type="SAM" id="MobiDB-lite"/>
    </source>
</evidence>
<sequence>LAPALLNRATCNAPVCAFVSVRGEHQRAALRPLSAGGEVGGVGSPISSSGASARPSAFPNGLADAPPSPSTLRPTWRPDRGQPSFPVRIRVSA</sequence>
<gene>
    <name evidence="2" type="ORF">TSPGSL018_22551</name>
</gene>
<accession>A0A061RRZ7</accession>
<feature type="non-terminal residue" evidence="2">
    <location>
        <position position="93"/>
    </location>
</feature>
<name>A0A061RRZ7_9CHLO</name>
<organism evidence="2">
    <name type="scientific">Tetraselmis sp. GSL018</name>
    <dbReference type="NCBI Taxonomy" id="582737"/>
    <lineage>
        <taxon>Eukaryota</taxon>
        <taxon>Viridiplantae</taxon>
        <taxon>Chlorophyta</taxon>
        <taxon>core chlorophytes</taxon>
        <taxon>Chlorodendrophyceae</taxon>
        <taxon>Chlorodendrales</taxon>
        <taxon>Chlorodendraceae</taxon>
        <taxon>Tetraselmis</taxon>
    </lineage>
</organism>
<feature type="non-terminal residue" evidence="2">
    <location>
        <position position="1"/>
    </location>
</feature>
<reference evidence="2" key="1">
    <citation type="submission" date="2014-05" db="EMBL/GenBank/DDBJ databases">
        <title>The transcriptome of the halophilic microalga Tetraselmis sp. GSL018 isolated from the Great Salt Lake, Utah.</title>
        <authorList>
            <person name="Jinkerson R.E."/>
            <person name="D'Adamo S."/>
            <person name="Posewitz M.C."/>
        </authorList>
    </citation>
    <scope>NUCLEOTIDE SEQUENCE</scope>
    <source>
        <strain evidence="2">GSL018</strain>
    </source>
</reference>
<protein>
    <submittedName>
        <fullName evidence="2">Uncharacterized protein</fullName>
    </submittedName>
</protein>
<feature type="compositionally biased region" description="Low complexity" evidence="1">
    <location>
        <begin position="44"/>
        <end position="57"/>
    </location>
</feature>
<dbReference type="EMBL" id="GBEZ01010017">
    <property type="protein sequence ID" value="JAC75622.1"/>
    <property type="molecule type" value="Transcribed_RNA"/>
</dbReference>
<evidence type="ECO:0000313" key="2">
    <source>
        <dbReference type="EMBL" id="JAC75622.1"/>
    </source>
</evidence>
<proteinExistence type="predicted"/>
<dbReference type="AlphaFoldDB" id="A0A061RRZ7"/>